<accession>A0ABS3NKG2</accession>
<reference evidence="8 9" key="1">
    <citation type="submission" date="2021-03" db="EMBL/GenBank/DDBJ databases">
        <authorList>
            <person name="Shang D.-D."/>
            <person name="Du Z.-J."/>
            <person name="Chen G.-J."/>
        </authorList>
    </citation>
    <scope>NUCLEOTIDE SEQUENCE [LARGE SCALE GENOMIC DNA]</scope>
    <source>
        <strain evidence="8 9">F1192</strain>
    </source>
</reference>
<dbReference type="SUPFAM" id="SSF53474">
    <property type="entry name" value="alpha/beta-Hydrolases"/>
    <property type="match status" value="1"/>
</dbReference>
<comment type="caution">
    <text evidence="8">The sequence shown here is derived from an EMBL/GenBank/DDBJ whole genome shotgun (WGS) entry which is preliminary data.</text>
</comment>
<keyword evidence="3" id="KW-0808">Transferase</keyword>
<dbReference type="InterPro" id="IPR000073">
    <property type="entry name" value="AB_hydrolase_1"/>
</dbReference>
<dbReference type="InterPro" id="IPR051321">
    <property type="entry name" value="PHA/PHB_synthase"/>
</dbReference>
<dbReference type="Gene3D" id="3.40.50.1820">
    <property type="entry name" value="alpha/beta hydrolase"/>
    <property type="match status" value="1"/>
</dbReference>
<proteinExistence type="predicted"/>
<evidence type="ECO:0000256" key="1">
    <source>
        <dbReference type="ARBA" id="ARBA00004496"/>
    </source>
</evidence>
<dbReference type="RefSeq" id="WP_207989079.1">
    <property type="nucleotide sequence ID" value="NZ_JAGBKM010000002.1"/>
</dbReference>
<dbReference type="PANTHER" id="PTHR36837">
    <property type="entry name" value="POLY(3-HYDROXYALKANOATE) POLYMERASE SUBUNIT PHAC"/>
    <property type="match status" value="1"/>
</dbReference>
<dbReference type="Pfam" id="PF07167">
    <property type="entry name" value="PhaC_N"/>
    <property type="match status" value="1"/>
</dbReference>
<dbReference type="InterPro" id="IPR010963">
    <property type="entry name" value="PHA_synth_I"/>
</dbReference>
<evidence type="ECO:0000256" key="2">
    <source>
        <dbReference type="ARBA" id="ARBA00022490"/>
    </source>
</evidence>
<name>A0ABS3NKG2_9GAMM</name>
<dbReference type="InterPro" id="IPR029058">
    <property type="entry name" value="AB_hydrolase_fold"/>
</dbReference>
<dbReference type="InterPro" id="IPR010941">
    <property type="entry name" value="PhaC_N"/>
</dbReference>
<evidence type="ECO:0000313" key="8">
    <source>
        <dbReference type="EMBL" id="MBO1529907.1"/>
    </source>
</evidence>
<evidence type="ECO:0000259" key="6">
    <source>
        <dbReference type="Pfam" id="PF00561"/>
    </source>
</evidence>
<sequence>MGTNMDNKQYDKDNQQSDNQSKHSSGESSAHNEQSTSNPFLDFNNLGQYYLNQLNQLSQPFSNQNPQAPNPIETNMKLWQDSMKSFSHFMMPGATEGPDTTDSSQKNAQTTSEQSIENPMDVLNETTQKLFNETFKRVGQEGHVNQSLMFNLIDGWQNFTTGVTEKSPTALLEQQMDLWQQQFKLYQNTLMKVTGGEAEPLITPEKGDKRFADEDWSDNPYFDFIKQSYLLTVNNMMEAIDNTEGIDEKTRQRLSFFTRQWLNAVAPSNFLWSNPEVLRLTTESGGQNLLQGLKQLSEDMEKSSEMLSIRMTDDEAFKLGENIATTPGKVVFRNRMFELIQYTPTTSKVKKRPLLIVPPWINKFYILDLKEKNSYIRWALDEGHSVFVIAWVNPTPAYKDVGMETYMHEGLLTALDVIEEITGEPDANVIGYCIGGMLLALTLSWLTENEQSERIASATFWATIFDFSDPGDLGVFIDERVVSALEKEEDNKGVLDGRIMGVAFSLLRENSLYWNYYVQNYLKGERPMPFDLLYWNSDCTNVTAALHSFVLRELYLENKMIEKGTLDFDGIKIDLSKVKTPAYVVATLQDHIAKWKGSYQSTQVLGGDVTFVLGESGHIAGIINPPTGKYGFYTHDEYVADPDDWYAKAEKQDRSWWLHWSEWVDKHTKAKVDARQPGCDHKGKDWPVLSDAPGEYVHVRADEALRSVDT</sequence>
<dbReference type="Pfam" id="PF00561">
    <property type="entry name" value="Abhydrolase_1"/>
    <property type="match status" value="1"/>
</dbReference>
<keyword evidence="9" id="KW-1185">Reference proteome</keyword>
<organism evidence="8 9">
    <name type="scientific">Psychrobacter coccoides</name>
    <dbReference type="NCBI Taxonomy" id="2818440"/>
    <lineage>
        <taxon>Bacteria</taxon>
        <taxon>Pseudomonadati</taxon>
        <taxon>Pseudomonadota</taxon>
        <taxon>Gammaproteobacteria</taxon>
        <taxon>Moraxellales</taxon>
        <taxon>Moraxellaceae</taxon>
        <taxon>Psychrobacter</taxon>
    </lineage>
</organism>
<dbReference type="EMBL" id="JAGBKM010000002">
    <property type="protein sequence ID" value="MBO1529907.1"/>
    <property type="molecule type" value="Genomic_DNA"/>
</dbReference>
<feature type="compositionally biased region" description="Basic and acidic residues" evidence="5">
    <location>
        <begin position="8"/>
        <end position="25"/>
    </location>
</feature>
<dbReference type="Proteomes" id="UP000664554">
    <property type="component" value="Unassembled WGS sequence"/>
</dbReference>
<dbReference type="PANTHER" id="PTHR36837:SF5">
    <property type="entry name" value="POLY-3-HYDROXYBUTYRATE SYNTHASE"/>
    <property type="match status" value="1"/>
</dbReference>
<comment type="subcellular location">
    <subcellularLocation>
        <location evidence="1">Cytoplasm</location>
    </subcellularLocation>
</comment>
<feature type="region of interest" description="Disordered" evidence="5">
    <location>
        <begin position="1"/>
        <end position="42"/>
    </location>
</feature>
<feature type="compositionally biased region" description="Polar residues" evidence="5">
    <location>
        <begin position="98"/>
        <end position="117"/>
    </location>
</feature>
<evidence type="ECO:0000256" key="4">
    <source>
        <dbReference type="ARBA" id="ARBA00023315"/>
    </source>
</evidence>
<dbReference type="NCBIfam" id="TIGR01838">
    <property type="entry name" value="PHA_synth_I"/>
    <property type="match status" value="1"/>
</dbReference>
<feature type="compositionally biased region" description="Polar residues" evidence="5">
    <location>
        <begin position="26"/>
        <end position="39"/>
    </location>
</feature>
<feature type="domain" description="AB hydrolase-1" evidence="6">
    <location>
        <begin position="411"/>
        <end position="624"/>
    </location>
</feature>
<keyword evidence="2" id="KW-0963">Cytoplasm</keyword>
<evidence type="ECO:0000313" key="9">
    <source>
        <dbReference type="Proteomes" id="UP000664554"/>
    </source>
</evidence>
<gene>
    <name evidence="8" type="primary">phaC</name>
    <name evidence="8" type="ORF">J3492_01610</name>
</gene>
<feature type="region of interest" description="Disordered" evidence="5">
    <location>
        <begin position="88"/>
        <end position="118"/>
    </location>
</feature>
<feature type="domain" description="Poly-beta-hydroxybutyrate polymerase N-terminal" evidence="7">
    <location>
        <begin position="208"/>
        <end position="379"/>
    </location>
</feature>
<evidence type="ECO:0000259" key="7">
    <source>
        <dbReference type="Pfam" id="PF07167"/>
    </source>
</evidence>
<evidence type="ECO:0000256" key="5">
    <source>
        <dbReference type="SAM" id="MobiDB-lite"/>
    </source>
</evidence>
<keyword evidence="4" id="KW-0012">Acyltransferase</keyword>
<evidence type="ECO:0000256" key="3">
    <source>
        <dbReference type="ARBA" id="ARBA00022679"/>
    </source>
</evidence>
<protein>
    <submittedName>
        <fullName evidence="8">Class I poly(R)-hydroxyalkanoic acid synthase</fullName>
    </submittedName>
</protein>